<dbReference type="InterPro" id="IPR050186">
    <property type="entry name" value="TPT_transporter"/>
</dbReference>
<keyword evidence="3 6" id="KW-1133">Transmembrane helix</keyword>
<keyword evidence="2 6" id="KW-0812">Transmembrane</keyword>
<dbReference type="PANTHER" id="PTHR11132">
    <property type="entry name" value="SOLUTE CARRIER FAMILY 35"/>
    <property type="match status" value="1"/>
</dbReference>
<keyword evidence="4 6" id="KW-0472">Membrane</keyword>
<gene>
    <name evidence="9" type="primary">LOC101847282</name>
</gene>
<accession>A0ABM0K0N3</accession>
<evidence type="ECO:0000256" key="4">
    <source>
        <dbReference type="ARBA" id="ARBA00023136"/>
    </source>
</evidence>
<feature type="transmembrane region" description="Helical" evidence="6">
    <location>
        <begin position="154"/>
        <end position="174"/>
    </location>
</feature>
<dbReference type="Proteomes" id="UP000694888">
    <property type="component" value="Unplaced"/>
</dbReference>
<feature type="region of interest" description="Disordered" evidence="5">
    <location>
        <begin position="312"/>
        <end position="331"/>
    </location>
</feature>
<feature type="transmembrane region" description="Helical" evidence="6">
    <location>
        <begin position="38"/>
        <end position="57"/>
    </location>
</feature>
<feature type="transmembrane region" description="Helical" evidence="6">
    <location>
        <begin position="101"/>
        <end position="122"/>
    </location>
</feature>
<dbReference type="Pfam" id="PF03151">
    <property type="entry name" value="TPT"/>
    <property type="match status" value="1"/>
</dbReference>
<evidence type="ECO:0000256" key="3">
    <source>
        <dbReference type="ARBA" id="ARBA00022989"/>
    </source>
</evidence>
<feature type="transmembrane region" description="Helical" evidence="6">
    <location>
        <begin position="129"/>
        <end position="148"/>
    </location>
</feature>
<reference evidence="9" key="1">
    <citation type="submission" date="2025-08" db="UniProtKB">
        <authorList>
            <consortium name="RefSeq"/>
        </authorList>
    </citation>
    <scope>IDENTIFICATION</scope>
</reference>
<dbReference type="GeneID" id="101847282"/>
<feature type="transmembrane region" description="Helical" evidence="6">
    <location>
        <begin position="78"/>
        <end position="95"/>
    </location>
</feature>
<organism evidence="8 9">
    <name type="scientific">Aplysia californica</name>
    <name type="common">California sea hare</name>
    <dbReference type="NCBI Taxonomy" id="6500"/>
    <lineage>
        <taxon>Eukaryota</taxon>
        <taxon>Metazoa</taxon>
        <taxon>Spiralia</taxon>
        <taxon>Lophotrochozoa</taxon>
        <taxon>Mollusca</taxon>
        <taxon>Gastropoda</taxon>
        <taxon>Heterobranchia</taxon>
        <taxon>Euthyneura</taxon>
        <taxon>Tectipleura</taxon>
        <taxon>Aplysiida</taxon>
        <taxon>Aplysioidea</taxon>
        <taxon>Aplysiidae</taxon>
        <taxon>Aplysia</taxon>
    </lineage>
</organism>
<evidence type="ECO:0000256" key="1">
    <source>
        <dbReference type="ARBA" id="ARBA00004141"/>
    </source>
</evidence>
<evidence type="ECO:0000313" key="9">
    <source>
        <dbReference type="RefSeq" id="XP_005105980.1"/>
    </source>
</evidence>
<feature type="domain" description="Sugar phosphate transporter" evidence="7">
    <location>
        <begin position="15"/>
        <end position="297"/>
    </location>
</feature>
<feature type="transmembrane region" description="Helical" evidence="6">
    <location>
        <begin position="276"/>
        <end position="299"/>
    </location>
</feature>
<feature type="transmembrane region" description="Helical" evidence="6">
    <location>
        <begin position="226"/>
        <end position="244"/>
    </location>
</feature>
<evidence type="ECO:0000256" key="2">
    <source>
        <dbReference type="ARBA" id="ARBA00022692"/>
    </source>
</evidence>
<protein>
    <submittedName>
        <fullName evidence="9">UDP-N-acetylglucosamine/UDP-glucose/GDP-mannose transporter</fullName>
    </submittedName>
</protein>
<evidence type="ECO:0000259" key="7">
    <source>
        <dbReference type="Pfam" id="PF03151"/>
    </source>
</evidence>
<feature type="transmembrane region" description="Helical" evidence="6">
    <location>
        <begin position="251"/>
        <end position="270"/>
    </location>
</feature>
<sequence length="338" mass="37223">MSSDTKQVAKRVLSAVFYGCSSMLIVVVNKVVLTSYGFPSFQVLGLGQITMGILILRGGKALRLITFPDFSRDTVRKIWPLPLIYLFNLIFGLGGTKKLSLPMFTVLRRFSILFTMVAEYFILSVRASMFVQVSVYLMILGAIVAGFSDLAFDGMGYSYVLMNNVATAANGVYTKKKLGAKGLGKYGLLYYNFLFMFFPTLFIVLYSGEFHQALEFPLWNDPLFVTQFFLSCLMGFVLNYATILCTALNSALTTTVVGVIKNLAVTYGGMMIGGDYIFSLTNFTGINISVAGSVIYSYITFKQRPTSPAQTIDVPSPNVGDEENKPSSAVSNVVRLVR</sequence>
<feature type="transmembrane region" description="Helical" evidence="6">
    <location>
        <begin position="186"/>
        <end position="206"/>
    </location>
</feature>
<dbReference type="RefSeq" id="XP_005105980.1">
    <property type="nucleotide sequence ID" value="XM_005105923.3"/>
</dbReference>
<dbReference type="InterPro" id="IPR004853">
    <property type="entry name" value="Sugar_P_trans_dom"/>
</dbReference>
<proteinExistence type="predicted"/>
<comment type="subcellular location">
    <subcellularLocation>
        <location evidence="1">Membrane</location>
        <topology evidence="1">Multi-pass membrane protein</topology>
    </subcellularLocation>
</comment>
<name>A0ABM0K0N3_APLCA</name>
<evidence type="ECO:0000256" key="5">
    <source>
        <dbReference type="SAM" id="MobiDB-lite"/>
    </source>
</evidence>
<evidence type="ECO:0000313" key="8">
    <source>
        <dbReference type="Proteomes" id="UP000694888"/>
    </source>
</evidence>
<keyword evidence="8" id="KW-1185">Reference proteome</keyword>
<feature type="transmembrane region" description="Helical" evidence="6">
    <location>
        <begin position="12"/>
        <end position="32"/>
    </location>
</feature>
<evidence type="ECO:0000256" key="6">
    <source>
        <dbReference type="SAM" id="Phobius"/>
    </source>
</evidence>